<dbReference type="Proteomes" id="UP000002063">
    <property type="component" value="Chromosome"/>
</dbReference>
<evidence type="ECO:0000256" key="1">
    <source>
        <dbReference type="SAM" id="Phobius"/>
    </source>
</evidence>
<dbReference type="RefSeq" id="WP_012819738.1">
    <property type="nucleotide sequence ID" value="NC_013407.1"/>
</dbReference>
<dbReference type="GeneID" id="8512656"/>
<dbReference type="eggNOG" id="arCOG13190">
    <property type="taxonomic scope" value="Archaea"/>
</dbReference>
<proteinExistence type="predicted"/>
<gene>
    <name evidence="2" type="ordered locus">Metvu_0327</name>
</gene>
<keyword evidence="1" id="KW-0472">Membrane</keyword>
<keyword evidence="1" id="KW-0812">Transmembrane</keyword>
<dbReference type="KEGG" id="mvu:Metvu_0327"/>
<accession>C9RF42</accession>
<feature type="transmembrane region" description="Helical" evidence="1">
    <location>
        <begin position="47"/>
        <end position="68"/>
    </location>
</feature>
<sequence length="132" mass="14958">MVNVKSIILYFLNNWRVILNLWAMFIVSLSFIVLLKHKIGINLKKSATIFVICGVYALLSIFGYYVIGNIGLKTLSHVFISTIFFGLGVILYIKYQSEKLNKTTKYAAIILLLISLIDIAELFIKVLIILAL</sequence>
<dbReference type="AlphaFoldDB" id="C9RF42"/>
<evidence type="ECO:0000313" key="3">
    <source>
        <dbReference type="Proteomes" id="UP000002063"/>
    </source>
</evidence>
<feature type="transmembrane region" description="Helical" evidence="1">
    <location>
        <begin position="15"/>
        <end position="35"/>
    </location>
</feature>
<keyword evidence="3" id="KW-1185">Reference proteome</keyword>
<name>C9RF42_METVM</name>
<feature type="transmembrane region" description="Helical" evidence="1">
    <location>
        <begin position="74"/>
        <end position="94"/>
    </location>
</feature>
<keyword evidence="1" id="KW-1133">Transmembrane helix</keyword>
<feature type="transmembrane region" description="Helical" evidence="1">
    <location>
        <begin position="106"/>
        <end position="131"/>
    </location>
</feature>
<dbReference type="STRING" id="579137.Metvu_0327"/>
<protein>
    <submittedName>
        <fullName evidence="2">Uncharacterized protein</fullName>
    </submittedName>
</protein>
<evidence type="ECO:0000313" key="2">
    <source>
        <dbReference type="EMBL" id="ACX72194.1"/>
    </source>
</evidence>
<reference evidence="2" key="1">
    <citation type="submission" date="2009-10" db="EMBL/GenBank/DDBJ databases">
        <title>Complete sequence of chromosome of Methanocaldococcus vulcanius M7.</title>
        <authorList>
            <consortium name="US DOE Joint Genome Institute"/>
            <person name="Lucas S."/>
            <person name="Copeland A."/>
            <person name="Lapidus A."/>
            <person name="Glavina del Rio T."/>
            <person name="Dalin E."/>
            <person name="Tice H."/>
            <person name="Bruce D."/>
            <person name="Goodwin L."/>
            <person name="Pitluck S."/>
            <person name="Lcollab F.I."/>
            <person name="Brettin T."/>
            <person name="Detter J.C."/>
            <person name="Han C."/>
            <person name="Tapia R."/>
            <person name="Kuske C.R."/>
            <person name="Schmutz J."/>
            <person name="Larimer F."/>
            <person name="Land M."/>
            <person name="Hauser L."/>
            <person name="Kyrpides N."/>
            <person name="Ovchinikova G."/>
            <person name="Sieprawska-Lupa M."/>
            <person name="Whitman W.B."/>
            <person name="Woyke T."/>
        </authorList>
    </citation>
    <scope>NUCLEOTIDE SEQUENCE [LARGE SCALE GENOMIC DNA]</scope>
    <source>
        <strain evidence="2">M7</strain>
    </source>
</reference>
<dbReference type="HOGENOM" id="CLU_1912386_0_0_2"/>
<organism evidence="2 3">
    <name type="scientific">Methanocaldococcus vulcanius (strain ATCC 700851 / DSM 12094 / M7)</name>
    <name type="common">Methanococcus vulcanius</name>
    <dbReference type="NCBI Taxonomy" id="579137"/>
    <lineage>
        <taxon>Archaea</taxon>
        <taxon>Methanobacteriati</taxon>
        <taxon>Methanobacteriota</taxon>
        <taxon>Methanomada group</taxon>
        <taxon>Methanococci</taxon>
        <taxon>Methanococcales</taxon>
        <taxon>Methanocaldococcaceae</taxon>
        <taxon>Methanocaldococcus</taxon>
    </lineage>
</organism>
<dbReference type="EMBL" id="CP001787">
    <property type="protein sequence ID" value="ACX72194.1"/>
    <property type="molecule type" value="Genomic_DNA"/>
</dbReference>